<dbReference type="PANTHER" id="PTHR43179">
    <property type="entry name" value="RHAMNOSYLTRANSFERASE WBBL"/>
    <property type="match status" value="1"/>
</dbReference>
<gene>
    <name evidence="5" type="ORF">A3J66_02760</name>
</gene>
<dbReference type="Gene3D" id="3.90.550.10">
    <property type="entry name" value="Spore Coat Polysaccharide Biosynthesis Protein SpsA, Chain A"/>
    <property type="match status" value="1"/>
</dbReference>
<evidence type="ECO:0000313" key="6">
    <source>
        <dbReference type="Proteomes" id="UP000176282"/>
    </source>
</evidence>
<accession>A0A1F6M8A5</accession>
<dbReference type="InterPro" id="IPR029044">
    <property type="entry name" value="Nucleotide-diphossugar_trans"/>
</dbReference>
<name>A0A1F6M8A5_9BACT</name>
<dbReference type="InterPro" id="IPR001173">
    <property type="entry name" value="Glyco_trans_2-like"/>
</dbReference>
<comment type="similarity">
    <text evidence="1">Belongs to the glycosyltransferase 2 family.</text>
</comment>
<evidence type="ECO:0000256" key="1">
    <source>
        <dbReference type="ARBA" id="ARBA00006739"/>
    </source>
</evidence>
<dbReference type="EMBL" id="MFQB01000023">
    <property type="protein sequence ID" value="OGH67855.1"/>
    <property type="molecule type" value="Genomic_DNA"/>
</dbReference>
<dbReference type="GO" id="GO:0016757">
    <property type="term" value="F:glycosyltransferase activity"/>
    <property type="evidence" value="ECO:0007669"/>
    <property type="project" value="UniProtKB-KW"/>
</dbReference>
<dbReference type="Proteomes" id="UP000176282">
    <property type="component" value="Unassembled WGS sequence"/>
</dbReference>
<evidence type="ECO:0000256" key="3">
    <source>
        <dbReference type="ARBA" id="ARBA00022679"/>
    </source>
</evidence>
<dbReference type="SUPFAM" id="SSF53448">
    <property type="entry name" value="Nucleotide-diphospho-sugar transferases"/>
    <property type="match status" value="1"/>
</dbReference>
<reference evidence="5 6" key="1">
    <citation type="journal article" date="2016" name="Nat. Commun.">
        <title>Thousands of microbial genomes shed light on interconnected biogeochemical processes in an aquifer system.</title>
        <authorList>
            <person name="Anantharaman K."/>
            <person name="Brown C.T."/>
            <person name="Hug L.A."/>
            <person name="Sharon I."/>
            <person name="Castelle C.J."/>
            <person name="Probst A.J."/>
            <person name="Thomas B.C."/>
            <person name="Singh A."/>
            <person name="Wilkins M.J."/>
            <person name="Karaoz U."/>
            <person name="Brodie E.L."/>
            <person name="Williams K.H."/>
            <person name="Hubbard S.S."/>
            <person name="Banfield J.F."/>
        </authorList>
    </citation>
    <scope>NUCLEOTIDE SEQUENCE [LARGE SCALE GENOMIC DNA]</scope>
</reference>
<dbReference type="AlphaFoldDB" id="A0A1F6M8A5"/>
<protein>
    <recommendedName>
        <fullName evidence="4">Glycosyltransferase 2-like domain-containing protein</fullName>
    </recommendedName>
</protein>
<dbReference type="STRING" id="1798680.A3J66_02760"/>
<sequence>MAKLSVHLVTWNGSKYVPFLFESLRKQIFHDWKFYILDNASSDGMAQAMKQELNNFPVQYELIEHPENSGFAGGHNILFQKTQSDYIVLLNQDMVLQPDCLEKITRFLDAHSDVAVVSPRLMKWDFAAKEFTDSVDALGLKVFRNRRVIEKYTGKQWSMLKPKMNLSFRAERFRDGAALEVFGVSGALPAFRRSAVQEVAFSDGTIFDSNYHVYKEDVDLAFRLRSAGHRSFVLLEAVAYHDRSAAGPEQMDDMTALENKKKQSEWVKYHSYKNHLMTLYKNEYWQNLLLDFPWIFWYELKKFVYFLVWDRKVLQGLSEVSKSRKELATRRQEIQQKRRATWKEMRGWWM</sequence>
<comment type="caution">
    <text evidence="5">The sequence shown here is derived from an EMBL/GenBank/DDBJ whole genome shotgun (WGS) entry which is preliminary data.</text>
</comment>
<feature type="domain" description="Glycosyltransferase 2-like" evidence="4">
    <location>
        <begin position="5"/>
        <end position="132"/>
    </location>
</feature>
<keyword evidence="2" id="KW-0328">Glycosyltransferase</keyword>
<evidence type="ECO:0000313" key="5">
    <source>
        <dbReference type="EMBL" id="OGH67855.1"/>
    </source>
</evidence>
<organism evidence="5 6">
    <name type="scientific">Candidatus Magasanikbacteria bacterium RIFCSPHIGHO2_02_FULL_47_14</name>
    <dbReference type="NCBI Taxonomy" id="1798680"/>
    <lineage>
        <taxon>Bacteria</taxon>
        <taxon>Candidatus Magasanikiibacteriota</taxon>
    </lineage>
</organism>
<dbReference type="PANTHER" id="PTHR43179:SF12">
    <property type="entry name" value="GALACTOFURANOSYLTRANSFERASE GLFT2"/>
    <property type="match status" value="1"/>
</dbReference>
<proteinExistence type="inferred from homology"/>
<evidence type="ECO:0000259" key="4">
    <source>
        <dbReference type="Pfam" id="PF00535"/>
    </source>
</evidence>
<dbReference type="Pfam" id="PF00535">
    <property type="entry name" value="Glycos_transf_2"/>
    <property type="match status" value="1"/>
</dbReference>
<keyword evidence="3" id="KW-0808">Transferase</keyword>
<evidence type="ECO:0000256" key="2">
    <source>
        <dbReference type="ARBA" id="ARBA00022676"/>
    </source>
</evidence>